<reference evidence="2 3" key="1">
    <citation type="submission" date="2019-03" db="EMBL/GenBank/DDBJ databases">
        <title>First draft genome of Liparis tanakae, snailfish: a comprehensive survey of snailfish specific genes.</title>
        <authorList>
            <person name="Kim W."/>
            <person name="Song I."/>
            <person name="Jeong J.-H."/>
            <person name="Kim D."/>
            <person name="Kim S."/>
            <person name="Ryu S."/>
            <person name="Song J.Y."/>
            <person name="Lee S.K."/>
        </authorList>
    </citation>
    <scope>NUCLEOTIDE SEQUENCE [LARGE SCALE GENOMIC DNA]</scope>
    <source>
        <tissue evidence="2">Muscle</tissue>
    </source>
</reference>
<feature type="compositionally biased region" description="Gly residues" evidence="1">
    <location>
        <begin position="48"/>
        <end position="58"/>
    </location>
</feature>
<dbReference type="AlphaFoldDB" id="A0A4Z2G212"/>
<organism evidence="2 3">
    <name type="scientific">Liparis tanakae</name>
    <name type="common">Tanaka's snailfish</name>
    <dbReference type="NCBI Taxonomy" id="230148"/>
    <lineage>
        <taxon>Eukaryota</taxon>
        <taxon>Metazoa</taxon>
        <taxon>Chordata</taxon>
        <taxon>Craniata</taxon>
        <taxon>Vertebrata</taxon>
        <taxon>Euteleostomi</taxon>
        <taxon>Actinopterygii</taxon>
        <taxon>Neopterygii</taxon>
        <taxon>Teleostei</taxon>
        <taxon>Neoteleostei</taxon>
        <taxon>Acanthomorphata</taxon>
        <taxon>Eupercaria</taxon>
        <taxon>Perciformes</taxon>
        <taxon>Cottioidei</taxon>
        <taxon>Cottales</taxon>
        <taxon>Liparidae</taxon>
        <taxon>Liparis</taxon>
    </lineage>
</organism>
<sequence length="326" mass="35836">MVERDFYFETTEQLLGVWGQKVTSHLRETCSTWNGREKRNPEGRGIGEGRGTGEGWDTGEGHRLGEGHSRDASRLMAVMWASSTVTSYRAFPRVASASFSSSQCRCRAAALLFTSLEPGGRRASSSSPARSTELMICPWARISASKAWCFCSSFILTCRGRSVTSATSRLKTLSILESSSCSLRLTDSSLILSRRCRRALRPVEMFHESDPLVCVSSEEDGGRRGELTSWELQVLSRLSASRRPRSSCRASSFSVTWREAQLLPHVQGLLVGLLSGLHLGPQLLVLRQLQVGGRHVSDALLGGHRTDQLAAPQKVVLRLEGTKSHT</sequence>
<keyword evidence="3" id="KW-1185">Reference proteome</keyword>
<dbReference type="EMBL" id="SRLO01000734">
    <property type="protein sequence ID" value="TNN47596.1"/>
    <property type="molecule type" value="Genomic_DNA"/>
</dbReference>
<evidence type="ECO:0000313" key="3">
    <source>
        <dbReference type="Proteomes" id="UP000314294"/>
    </source>
</evidence>
<evidence type="ECO:0000313" key="2">
    <source>
        <dbReference type="EMBL" id="TNN47596.1"/>
    </source>
</evidence>
<feature type="compositionally biased region" description="Basic and acidic residues" evidence="1">
    <location>
        <begin position="59"/>
        <end position="68"/>
    </location>
</feature>
<evidence type="ECO:0000256" key="1">
    <source>
        <dbReference type="SAM" id="MobiDB-lite"/>
    </source>
</evidence>
<name>A0A4Z2G212_9TELE</name>
<proteinExistence type="predicted"/>
<gene>
    <name evidence="2" type="ORF">EYF80_042199</name>
</gene>
<dbReference type="Proteomes" id="UP000314294">
    <property type="component" value="Unassembled WGS sequence"/>
</dbReference>
<accession>A0A4Z2G212</accession>
<feature type="region of interest" description="Disordered" evidence="1">
    <location>
        <begin position="33"/>
        <end position="68"/>
    </location>
</feature>
<protein>
    <submittedName>
        <fullName evidence="2">Uncharacterized protein</fullName>
    </submittedName>
</protein>
<comment type="caution">
    <text evidence="2">The sequence shown here is derived from an EMBL/GenBank/DDBJ whole genome shotgun (WGS) entry which is preliminary data.</text>
</comment>
<feature type="compositionally biased region" description="Basic and acidic residues" evidence="1">
    <location>
        <begin position="35"/>
        <end position="47"/>
    </location>
</feature>